<dbReference type="AlphaFoldDB" id="S8C6P7"/>
<proteinExistence type="predicted"/>
<name>S8C6P7_9LAMI</name>
<evidence type="ECO:0000313" key="2">
    <source>
        <dbReference type="Proteomes" id="UP000015453"/>
    </source>
</evidence>
<gene>
    <name evidence="1" type="ORF">M569_12332</name>
</gene>
<organism evidence="1 2">
    <name type="scientific">Genlisea aurea</name>
    <dbReference type="NCBI Taxonomy" id="192259"/>
    <lineage>
        <taxon>Eukaryota</taxon>
        <taxon>Viridiplantae</taxon>
        <taxon>Streptophyta</taxon>
        <taxon>Embryophyta</taxon>
        <taxon>Tracheophyta</taxon>
        <taxon>Spermatophyta</taxon>
        <taxon>Magnoliopsida</taxon>
        <taxon>eudicotyledons</taxon>
        <taxon>Gunneridae</taxon>
        <taxon>Pentapetalae</taxon>
        <taxon>asterids</taxon>
        <taxon>lamiids</taxon>
        <taxon>Lamiales</taxon>
        <taxon>Lentibulariaceae</taxon>
        <taxon>Genlisea</taxon>
    </lineage>
</organism>
<dbReference type="Proteomes" id="UP000015453">
    <property type="component" value="Unassembled WGS sequence"/>
</dbReference>
<keyword evidence="2" id="KW-1185">Reference proteome</keyword>
<dbReference type="EMBL" id="AUSU01006133">
    <property type="protein sequence ID" value="EPS62460.1"/>
    <property type="molecule type" value="Genomic_DNA"/>
</dbReference>
<comment type="caution">
    <text evidence="1">The sequence shown here is derived from an EMBL/GenBank/DDBJ whole genome shotgun (WGS) entry which is preliminary data.</text>
</comment>
<protein>
    <submittedName>
        <fullName evidence="1">Uncharacterized protein</fullName>
    </submittedName>
</protein>
<reference evidence="1 2" key="1">
    <citation type="journal article" date="2013" name="BMC Genomics">
        <title>The miniature genome of a carnivorous plant Genlisea aurea contains a low number of genes and short non-coding sequences.</title>
        <authorList>
            <person name="Leushkin E.V."/>
            <person name="Sutormin R.A."/>
            <person name="Nabieva E.R."/>
            <person name="Penin A.A."/>
            <person name="Kondrashov A.S."/>
            <person name="Logacheva M.D."/>
        </authorList>
    </citation>
    <scope>NUCLEOTIDE SEQUENCE [LARGE SCALE GENOMIC DNA]</scope>
</reference>
<evidence type="ECO:0000313" key="1">
    <source>
        <dbReference type="EMBL" id="EPS62460.1"/>
    </source>
</evidence>
<accession>S8C6P7</accession>
<sequence length="90" mass="10213">MAKTLEAHEVQAFESSVLTFNDDPINGDGPYAKPIVVSDWSNRQYEMMLIGDKPSRNRTALKAGDEVEFYFLGDDGDNGLVHLDVRYFRK</sequence>